<keyword evidence="1" id="KW-0732">Signal</keyword>
<evidence type="ECO:0000313" key="2">
    <source>
        <dbReference type="EMBL" id="ROT72741.1"/>
    </source>
</evidence>
<reference evidence="2 3" key="2">
    <citation type="submission" date="2019-01" db="EMBL/GenBank/DDBJ databases">
        <title>The decoding of complex shrimp genome reveals the adaptation for benthos swimmer, frequently molting mechanism and breeding impact on genome.</title>
        <authorList>
            <person name="Sun Y."/>
            <person name="Gao Y."/>
            <person name="Yu Y."/>
        </authorList>
    </citation>
    <scope>NUCLEOTIDE SEQUENCE [LARGE SCALE GENOMIC DNA]</scope>
    <source>
        <tissue evidence="2">Muscle</tissue>
    </source>
</reference>
<feature type="chain" id="PRO_5019560559" evidence="1">
    <location>
        <begin position="26"/>
        <end position="542"/>
    </location>
</feature>
<proteinExistence type="predicted"/>
<dbReference type="InterPro" id="IPR032675">
    <property type="entry name" value="LRR_dom_sf"/>
</dbReference>
<dbReference type="AlphaFoldDB" id="A0A423T8G2"/>
<feature type="signal peptide" evidence="1">
    <location>
        <begin position="1"/>
        <end position="25"/>
    </location>
</feature>
<name>A0A423T8G2_PENVA</name>
<reference evidence="2 3" key="1">
    <citation type="submission" date="2018-04" db="EMBL/GenBank/DDBJ databases">
        <authorList>
            <person name="Zhang X."/>
            <person name="Yuan J."/>
            <person name="Li F."/>
            <person name="Xiang J."/>
        </authorList>
    </citation>
    <scope>NUCLEOTIDE SEQUENCE [LARGE SCALE GENOMIC DNA]</scope>
    <source>
        <tissue evidence="2">Muscle</tissue>
    </source>
</reference>
<protein>
    <submittedName>
        <fullName evidence="2">Uncharacterized protein</fullName>
    </submittedName>
</protein>
<dbReference type="Proteomes" id="UP000283509">
    <property type="component" value="Unassembled WGS sequence"/>
</dbReference>
<accession>A0A423T8G2</accession>
<dbReference type="EMBL" id="QCYY01002114">
    <property type="protein sequence ID" value="ROT72741.1"/>
    <property type="molecule type" value="Genomic_DNA"/>
</dbReference>
<gene>
    <name evidence="2" type="ORF">C7M84_008856</name>
</gene>
<organism evidence="2 3">
    <name type="scientific">Penaeus vannamei</name>
    <name type="common">Whiteleg shrimp</name>
    <name type="synonym">Litopenaeus vannamei</name>
    <dbReference type="NCBI Taxonomy" id="6689"/>
    <lineage>
        <taxon>Eukaryota</taxon>
        <taxon>Metazoa</taxon>
        <taxon>Ecdysozoa</taxon>
        <taxon>Arthropoda</taxon>
        <taxon>Crustacea</taxon>
        <taxon>Multicrustacea</taxon>
        <taxon>Malacostraca</taxon>
        <taxon>Eumalacostraca</taxon>
        <taxon>Eucarida</taxon>
        <taxon>Decapoda</taxon>
        <taxon>Dendrobranchiata</taxon>
        <taxon>Penaeoidea</taxon>
        <taxon>Penaeidae</taxon>
        <taxon>Penaeus</taxon>
    </lineage>
</organism>
<keyword evidence="3" id="KW-1185">Reference proteome</keyword>
<comment type="caution">
    <text evidence="2">The sequence shown here is derived from an EMBL/GenBank/DDBJ whole genome shotgun (WGS) entry which is preliminary data.</text>
</comment>
<evidence type="ECO:0000256" key="1">
    <source>
        <dbReference type="SAM" id="SignalP"/>
    </source>
</evidence>
<dbReference type="OrthoDB" id="6346707at2759"/>
<evidence type="ECO:0000313" key="3">
    <source>
        <dbReference type="Proteomes" id="UP000283509"/>
    </source>
</evidence>
<sequence>MPQLRAVLSLKALCVDALASALACAFVTRLAKSQKQGPAKAAYIPDSILTSNPASQVAKIQSYVGQGVPKDKRSALFHKVLLRVTDILTALKGKKSKRNPNFGETLAKLGQALGYVFALLLDPELARLNMTPMIHQSVKWVSTCKLNNRDPNERDEIDACRVENMLTMLLGENAHKLASVVDIRWPHLVSGEIIKLIGCHCRNLRRLELACECDATAGMNDVKEDPAYARKEMDLVNSLSALYNRAPGDFSGSQPLGCPLLQTLVLPRMDDEDGSLASNIAEALASLKDLECVVGTPMLVSLDLLKSKRKGPQRLALKHLSDIDNYNRRPMPDMSHLKAMLPSLTSIELIVSQGITRSVSENFLNVTTLKIQLPDFHTSVRSFKYLDTLDINLDFQVAWPLLFTLSRGRVPVKHLTLRHPTFQVGQEHEGTTLVVGAPNLAALSISLSDDRNYVVDEFRDDLIASVAPLMPNLESFVAECQYKHNLYHQLNCILTIASADVLVARCPRLKFLGHLDCWDVTGKEVNSLIARVRANNWALVVA</sequence>
<dbReference type="Gene3D" id="3.80.10.10">
    <property type="entry name" value="Ribonuclease Inhibitor"/>
    <property type="match status" value="1"/>
</dbReference>